<sequence length="263" mass="28985">MLRAAAKASALMIAKERGIVHATEDPDICRVKQLPQGEQDADEQGVDELSTALNGPFRESSDTSESDDRDRCVGPALVVREQRARAAKLYSNVVTWSLWYAHSTAMPEEGWVVDVLKCVCGSKVYLKFKTCCHIIVARKAKRLGGPGIEAKTDKLFNRQIRKTNSTKSRNKKKTGTEIARDSATDTPLPLTEPRSGRSLLASRALDIHLLAPFAILAWSNIHSLNATLHHFIFFALVFKPFTTIELAVLDDLSLPGARFGGND</sequence>
<dbReference type="Proteomes" id="UP000602510">
    <property type="component" value="Unassembled WGS sequence"/>
</dbReference>
<evidence type="ECO:0000313" key="2">
    <source>
        <dbReference type="EMBL" id="KAF4044126.1"/>
    </source>
</evidence>
<reference evidence="2" key="1">
    <citation type="submission" date="2020-04" db="EMBL/GenBank/DDBJ databases">
        <title>Hybrid Assembly of Korean Phytophthora infestans isolates.</title>
        <authorList>
            <person name="Prokchorchik M."/>
            <person name="Lee Y."/>
            <person name="Seo J."/>
            <person name="Cho J.-H."/>
            <person name="Park Y.-E."/>
            <person name="Jang D.-C."/>
            <person name="Im J.-S."/>
            <person name="Choi J.-G."/>
            <person name="Park H.-J."/>
            <person name="Lee G.-B."/>
            <person name="Lee Y.-G."/>
            <person name="Hong S.-Y."/>
            <person name="Cho K."/>
            <person name="Sohn K.H."/>
        </authorList>
    </citation>
    <scope>NUCLEOTIDE SEQUENCE</scope>
    <source>
        <strain evidence="2">KR_1_A1</strain>
    </source>
</reference>
<name>A0A833TP60_PHYIN</name>
<keyword evidence="3" id="KW-1185">Reference proteome</keyword>
<feature type="region of interest" description="Disordered" evidence="1">
    <location>
        <begin position="163"/>
        <end position="191"/>
    </location>
</feature>
<feature type="compositionally biased region" description="Basic and acidic residues" evidence="1">
    <location>
        <begin position="174"/>
        <end position="183"/>
    </location>
</feature>
<comment type="caution">
    <text evidence="2">The sequence shown here is derived from an EMBL/GenBank/DDBJ whole genome shotgun (WGS) entry which is preliminary data.</text>
</comment>
<organism evidence="2 3">
    <name type="scientific">Phytophthora infestans</name>
    <name type="common">Potato late blight agent</name>
    <name type="synonym">Botrytis infestans</name>
    <dbReference type="NCBI Taxonomy" id="4787"/>
    <lineage>
        <taxon>Eukaryota</taxon>
        <taxon>Sar</taxon>
        <taxon>Stramenopiles</taxon>
        <taxon>Oomycota</taxon>
        <taxon>Peronosporomycetes</taxon>
        <taxon>Peronosporales</taxon>
        <taxon>Peronosporaceae</taxon>
        <taxon>Phytophthora</taxon>
    </lineage>
</organism>
<feature type="region of interest" description="Disordered" evidence="1">
    <location>
        <begin position="35"/>
        <end position="70"/>
    </location>
</feature>
<protein>
    <recommendedName>
        <fullName evidence="4">SWIM-type domain-containing protein</fullName>
    </recommendedName>
</protein>
<evidence type="ECO:0000256" key="1">
    <source>
        <dbReference type="SAM" id="MobiDB-lite"/>
    </source>
</evidence>
<gene>
    <name evidence="2" type="ORF">GN244_ATG03582</name>
</gene>
<evidence type="ECO:0000313" key="3">
    <source>
        <dbReference type="Proteomes" id="UP000602510"/>
    </source>
</evidence>
<evidence type="ECO:0008006" key="4">
    <source>
        <dbReference type="Google" id="ProtNLM"/>
    </source>
</evidence>
<proteinExistence type="predicted"/>
<accession>A0A833TP60</accession>
<dbReference type="AlphaFoldDB" id="A0A833TP60"/>
<dbReference type="EMBL" id="WSZM01000077">
    <property type="protein sequence ID" value="KAF4044126.1"/>
    <property type="molecule type" value="Genomic_DNA"/>
</dbReference>